<accession>A0ABS8WRE2</accession>
<dbReference type="EMBL" id="JACEIK010009695">
    <property type="protein sequence ID" value="MCE3214608.1"/>
    <property type="molecule type" value="Genomic_DNA"/>
</dbReference>
<organism evidence="1 2">
    <name type="scientific">Datura stramonium</name>
    <name type="common">Jimsonweed</name>
    <name type="synonym">Common thornapple</name>
    <dbReference type="NCBI Taxonomy" id="4076"/>
    <lineage>
        <taxon>Eukaryota</taxon>
        <taxon>Viridiplantae</taxon>
        <taxon>Streptophyta</taxon>
        <taxon>Embryophyta</taxon>
        <taxon>Tracheophyta</taxon>
        <taxon>Spermatophyta</taxon>
        <taxon>Magnoliopsida</taxon>
        <taxon>eudicotyledons</taxon>
        <taxon>Gunneridae</taxon>
        <taxon>Pentapetalae</taxon>
        <taxon>asterids</taxon>
        <taxon>lamiids</taxon>
        <taxon>Solanales</taxon>
        <taxon>Solanaceae</taxon>
        <taxon>Solanoideae</taxon>
        <taxon>Datureae</taxon>
        <taxon>Datura</taxon>
    </lineage>
</organism>
<keyword evidence="2" id="KW-1185">Reference proteome</keyword>
<evidence type="ECO:0000313" key="2">
    <source>
        <dbReference type="Proteomes" id="UP000823775"/>
    </source>
</evidence>
<name>A0ABS8WRE2_DATST</name>
<comment type="caution">
    <text evidence="1">The sequence shown here is derived from an EMBL/GenBank/DDBJ whole genome shotgun (WGS) entry which is preliminary data.</text>
</comment>
<reference evidence="1 2" key="1">
    <citation type="journal article" date="2021" name="BMC Genomics">
        <title>Datura genome reveals duplications of psychoactive alkaloid biosynthetic genes and high mutation rate following tissue culture.</title>
        <authorList>
            <person name="Rajewski A."/>
            <person name="Carter-House D."/>
            <person name="Stajich J."/>
            <person name="Litt A."/>
        </authorList>
    </citation>
    <scope>NUCLEOTIDE SEQUENCE [LARGE SCALE GENOMIC DNA]</scope>
    <source>
        <strain evidence="1">AR-01</strain>
    </source>
</reference>
<sequence length="80" mass="8907">MAISNFLVEVDDATELRQRQSAAVQVSSEKMNGKGEVAACCLRRCFLVVFFPVGGSGVRRREKRFSGQQWPDLMVKTARG</sequence>
<evidence type="ECO:0000313" key="1">
    <source>
        <dbReference type="EMBL" id="MCE3214608.1"/>
    </source>
</evidence>
<gene>
    <name evidence="1" type="ORF">HAX54_052861</name>
</gene>
<proteinExistence type="predicted"/>
<feature type="non-terminal residue" evidence="1">
    <location>
        <position position="80"/>
    </location>
</feature>
<dbReference type="Proteomes" id="UP000823775">
    <property type="component" value="Unassembled WGS sequence"/>
</dbReference>
<protein>
    <submittedName>
        <fullName evidence="1">Uncharacterized protein</fullName>
    </submittedName>
</protein>